<reference evidence="2 3" key="1">
    <citation type="journal article" date="2019" name="Nat. Plants">
        <title>Genome sequencing of Musa balbisiana reveals subgenome evolution and function divergence in polyploid bananas.</title>
        <authorList>
            <person name="Yao X."/>
        </authorList>
    </citation>
    <scope>NUCLEOTIDE SEQUENCE [LARGE SCALE GENOMIC DNA]</scope>
    <source>
        <strain evidence="3">cv. DH-PKW</strain>
        <tissue evidence="2">Leaves</tissue>
    </source>
</reference>
<comment type="caution">
    <text evidence="2">The sequence shown here is derived from an EMBL/GenBank/DDBJ whole genome shotgun (WGS) entry which is preliminary data.</text>
</comment>
<feature type="region of interest" description="Disordered" evidence="1">
    <location>
        <begin position="1"/>
        <end position="26"/>
    </location>
</feature>
<dbReference type="Proteomes" id="UP000317650">
    <property type="component" value="Chromosome 7"/>
</dbReference>
<dbReference type="AlphaFoldDB" id="A0A4S8JCS8"/>
<protein>
    <submittedName>
        <fullName evidence="2">Uncharacterized protein</fullName>
    </submittedName>
</protein>
<feature type="compositionally biased region" description="Polar residues" evidence="1">
    <location>
        <begin position="1"/>
        <end position="11"/>
    </location>
</feature>
<evidence type="ECO:0000313" key="3">
    <source>
        <dbReference type="Proteomes" id="UP000317650"/>
    </source>
</evidence>
<name>A0A4S8JCS8_MUSBA</name>
<gene>
    <name evidence="2" type="ORF">C4D60_Mb07t04030</name>
</gene>
<evidence type="ECO:0000313" key="2">
    <source>
        <dbReference type="EMBL" id="THU59623.1"/>
    </source>
</evidence>
<proteinExistence type="predicted"/>
<organism evidence="2 3">
    <name type="scientific">Musa balbisiana</name>
    <name type="common">Banana</name>
    <dbReference type="NCBI Taxonomy" id="52838"/>
    <lineage>
        <taxon>Eukaryota</taxon>
        <taxon>Viridiplantae</taxon>
        <taxon>Streptophyta</taxon>
        <taxon>Embryophyta</taxon>
        <taxon>Tracheophyta</taxon>
        <taxon>Spermatophyta</taxon>
        <taxon>Magnoliopsida</taxon>
        <taxon>Liliopsida</taxon>
        <taxon>Zingiberales</taxon>
        <taxon>Musaceae</taxon>
        <taxon>Musa</taxon>
    </lineage>
</organism>
<keyword evidence="3" id="KW-1185">Reference proteome</keyword>
<sequence>MVEASPPSSAPRSLFPPSLVQSPEEGKKKGILDDILLMCNQDDCNSYKHPMVALTPMWSIHLEAAYLI</sequence>
<dbReference type="EMBL" id="PYDT01000005">
    <property type="protein sequence ID" value="THU59623.1"/>
    <property type="molecule type" value="Genomic_DNA"/>
</dbReference>
<accession>A0A4S8JCS8</accession>
<evidence type="ECO:0000256" key="1">
    <source>
        <dbReference type="SAM" id="MobiDB-lite"/>
    </source>
</evidence>